<feature type="transmembrane region" description="Helical" evidence="1">
    <location>
        <begin position="17"/>
        <end position="37"/>
    </location>
</feature>
<organism evidence="2 3">
    <name type="scientific">Halorubrum laminariae</name>
    <dbReference type="NCBI Taxonomy" id="1433523"/>
    <lineage>
        <taxon>Archaea</taxon>
        <taxon>Methanobacteriati</taxon>
        <taxon>Methanobacteriota</taxon>
        <taxon>Stenosarchaea group</taxon>
        <taxon>Halobacteria</taxon>
        <taxon>Halobacteriales</taxon>
        <taxon>Haloferacaceae</taxon>
        <taxon>Halorubrum</taxon>
    </lineage>
</organism>
<feature type="transmembrane region" description="Helical" evidence="1">
    <location>
        <begin position="49"/>
        <end position="71"/>
    </location>
</feature>
<feature type="transmembrane region" description="Helical" evidence="1">
    <location>
        <begin position="83"/>
        <end position="103"/>
    </location>
</feature>
<reference evidence="2 3" key="1">
    <citation type="journal article" date="2019" name="Int. J. Syst. Evol. Microbiol.">
        <title>The Global Catalogue of Microorganisms (GCM) 10K type strain sequencing project: providing services to taxonomists for standard genome sequencing and annotation.</title>
        <authorList>
            <consortium name="The Broad Institute Genomics Platform"/>
            <consortium name="The Broad Institute Genome Sequencing Center for Infectious Disease"/>
            <person name="Wu L."/>
            <person name="Ma J."/>
        </authorList>
    </citation>
    <scope>NUCLEOTIDE SEQUENCE [LARGE SCALE GENOMIC DNA]</scope>
    <source>
        <strain evidence="2 3">CGMCC 1.12689</strain>
    </source>
</reference>
<keyword evidence="3" id="KW-1185">Reference proteome</keyword>
<gene>
    <name evidence="2" type="ORF">ACFR9T_16870</name>
</gene>
<keyword evidence="1" id="KW-1133">Transmembrane helix</keyword>
<evidence type="ECO:0000313" key="3">
    <source>
        <dbReference type="Proteomes" id="UP001597185"/>
    </source>
</evidence>
<evidence type="ECO:0008006" key="4">
    <source>
        <dbReference type="Google" id="ProtNLM"/>
    </source>
</evidence>
<protein>
    <recommendedName>
        <fullName evidence="4">DUF3054 domain-containing protein</fullName>
    </recommendedName>
</protein>
<proteinExistence type="predicted"/>
<evidence type="ECO:0000313" key="2">
    <source>
        <dbReference type="EMBL" id="MFD1572227.1"/>
    </source>
</evidence>
<sequence>MSVIPTEWSEPDSRPGVYFDVLLMGLLVVGIGAIAYWEPGSITLSITPQRLAGAIIPGVVLGVAMTYFYIVSERFQGLYADSHITWFVGNLLLAIGISLGLAVAPTWTLLTILATLLTFIVLRVAIYIRTR</sequence>
<evidence type="ECO:0000256" key="1">
    <source>
        <dbReference type="SAM" id="Phobius"/>
    </source>
</evidence>
<comment type="caution">
    <text evidence="2">The sequence shown here is derived from an EMBL/GenBank/DDBJ whole genome shotgun (WGS) entry which is preliminary data.</text>
</comment>
<dbReference type="EMBL" id="JBHUDB010000025">
    <property type="protein sequence ID" value="MFD1572227.1"/>
    <property type="molecule type" value="Genomic_DNA"/>
</dbReference>
<name>A0ABD6C4J8_9EURY</name>
<feature type="transmembrane region" description="Helical" evidence="1">
    <location>
        <begin position="109"/>
        <end position="128"/>
    </location>
</feature>
<keyword evidence="1" id="KW-0812">Transmembrane</keyword>
<accession>A0ABD6C4J8</accession>
<keyword evidence="1" id="KW-0472">Membrane</keyword>
<dbReference type="Proteomes" id="UP001597185">
    <property type="component" value="Unassembled WGS sequence"/>
</dbReference>
<dbReference type="RefSeq" id="WP_256418902.1">
    <property type="nucleotide sequence ID" value="NZ_JANHDL010000010.1"/>
</dbReference>
<dbReference type="AlphaFoldDB" id="A0ABD6C4J8"/>